<evidence type="ECO:0000313" key="3">
    <source>
        <dbReference type="EnsemblPlants" id="PGSC0003DMT400094235"/>
    </source>
</evidence>
<evidence type="ECO:0000313" key="4">
    <source>
        <dbReference type="Proteomes" id="UP000011115"/>
    </source>
</evidence>
<dbReference type="AlphaFoldDB" id="M1DTQ1"/>
<protein>
    <submittedName>
        <fullName evidence="3">Integrase core domain containing protein</fullName>
    </submittedName>
</protein>
<evidence type="ECO:0000259" key="2">
    <source>
        <dbReference type="Pfam" id="PF20167"/>
    </source>
</evidence>
<proteinExistence type="predicted"/>
<evidence type="ECO:0000256" key="1">
    <source>
        <dbReference type="SAM" id="MobiDB-lite"/>
    </source>
</evidence>
<feature type="domain" description="Putative plant transposon protein" evidence="2">
    <location>
        <begin position="4"/>
        <end position="138"/>
    </location>
</feature>
<dbReference type="PaxDb" id="4113-PGSC0003DMT400094235"/>
<feature type="compositionally biased region" description="Low complexity" evidence="1">
    <location>
        <begin position="197"/>
        <end position="218"/>
    </location>
</feature>
<dbReference type="InterPro" id="IPR046796">
    <property type="entry name" value="Transposase_32_dom"/>
</dbReference>
<dbReference type="Proteomes" id="UP000011115">
    <property type="component" value="Unassembled WGS sequence"/>
</dbReference>
<dbReference type="HOGENOM" id="CLU_028647_0_0_1"/>
<dbReference type="Gramene" id="PGSC0003DMT400094235">
    <property type="protein sequence ID" value="PGSC0003DMT400094235"/>
    <property type="gene ID" value="PGSC0003DMG400043806"/>
</dbReference>
<dbReference type="Pfam" id="PF20167">
    <property type="entry name" value="Transposase_32"/>
    <property type="match status" value="1"/>
</dbReference>
<feature type="region of interest" description="Disordered" evidence="1">
    <location>
        <begin position="188"/>
        <end position="223"/>
    </location>
</feature>
<accession>M1DTQ1</accession>
<organism evidence="3 4">
    <name type="scientific">Solanum tuberosum</name>
    <name type="common">Potato</name>
    <dbReference type="NCBI Taxonomy" id="4113"/>
    <lineage>
        <taxon>Eukaryota</taxon>
        <taxon>Viridiplantae</taxon>
        <taxon>Streptophyta</taxon>
        <taxon>Embryophyta</taxon>
        <taxon>Tracheophyta</taxon>
        <taxon>Spermatophyta</taxon>
        <taxon>Magnoliopsida</taxon>
        <taxon>eudicotyledons</taxon>
        <taxon>Gunneridae</taxon>
        <taxon>Pentapetalae</taxon>
        <taxon>asterids</taxon>
        <taxon>lamiids</taxon>
        <taxon>Solanales</taxon>
        <taxon>Solanaceae</taxon>
        <taxon>Solanoideae</taxon>
        <taxon>Solaneae</taxon>
        <taxon>Solanum</taxon>
    </lineage>
</organism>
<name>M1DTQ1_SOLTU</name>
<dbReference type="InParanoid" id="M1DTQ1"/>
<reference evidence="3" key="2">
    <citation type="submission" date="2015-06" db="UniProtKB">
        <authorList>
            <consortium name="EnsemblPlants"/>
        </authorList>
    </citation>
    <scope>IDENTIFICATION</scope>
    <source>
        <strain evidence="3">DM1-3 516 R44</strain>
    </source>
</reference>
<sequence>MATLVCGFSVDISEFTIHQFLYGLARTWALNMAKFDYRWDSVRSEEFQQNAEKRETILHWLTSHIAIDEERASRVYPTQEDNVLTWDRAVMVVALVVGFEIDFDRMLIAEIHERDFRATTTLPFPYLIFQLCRVVGVPLWHCDKLVQANKTLDIDLIGDEANIDVLQRETHVEVSSLGLDLIADVEQMHGVDPSPPSTTDDSPASPSQAASRDPSSARVTLSSGSAVMPVARVQKLEAQMTTLFEHAVNEHLDTFELRALERPASTTDVTSFRKELDSLRADLDTILAPPTDEPESTPTVPADDTVLVSLFREYIPQPESIYARGKRPCSSHISDAIEDA</sequence>
<keyword evidence="4" id="KW-1185">Reference proteome</keyword>
<dbReference type="EnsemblPlants" id="PGSC0003DMT400094235">
    <property type="protein sequence ID" value="PGSC0003DMT400094235"/>
    <property type="gene ID" value="PGSC0003DMG400043806"/>
</dbReference>
<reference evidence="4" key="1">
    <citation type="journal article" date="2011" name="Nature">
        <title>Genome sequence and analysis of the tuber crop potato.</title>
        <authorList>
            <consortium name="The Potato Genome Sequencing Consortium"/>
        </authorList>
    </citation>
    <scope>NUCLEOTIDE SEQUENCE [LARGE SCALE GENOMIC DNA]</scope>
    <source>
        <strain evidence="4">cv. DM1-3 516 R44</strain>
    </source>
</reference>